<dbReference type="Pfam" id="PF00392">
    <property type="entry name" value="GntR"/>
    <property type="match status" value="1"/>
</dbReference>
<keyword evidence="1" id="KW-0805">Transcription regulation</keyword>
<dbReference type="SUPFAM" id="SSF64288">
    <property type="entry name" value="Chorismate lyase-like"/>
    <property type="match status" value="1"/>
</dbReference>
<dbReference type="SMART" id="SM00345">
    <property type="entry name" value="HTH_GNTR"/>
    <property type="match status" value="1"/>
</dbReference>
<dbReference type="InterPro" id="IPR036388">
    <property type="entry name" value="WH-like_DNA-bd_sf"/>
</dbReference>
<dbReference type="PANTHER" id="PTHR44846">
    <property type="entry name" value="MANNOSYL-D-GLYCERATE TRANSPORT/METABOLISM SYSTEM REPRESSOR MNGR-RELATED"/>
    <property type="match status" value="1"/>
</dbReference>
<dbReference type="InterPro" id="IPR000524">
    <property type="entry name" value="Tscrpt_reg_HTH_GntR"/>
</dbReference>
<gene>
    <name evidence="5" type="ORF">E3T39_08840</name>
</gene>
<dbReference type="RefSeq" id="WP_134514510.1">
    <property type="nucleotide sequence ID" value="NZ_SOHJ01000009.1"/>
</dbReference>
<keyword evidence="2" id="KW-0238">DNA-binding</keyword>
<feature type="domain" description="HTH gntR-type" evidence="4">
    <location>
        <begin position="4"/>
        <end position="72"/>
    </location>
</feature>
<evidence type="ECO:0000313" key="5">
    <source>
        <dbReference type="EMBL" id="TFD59791.1"/>
    </source>
</evidence>
<organism evidence="5 6">
    <name type="scientific">Cryobacterium suzukii</name>
    <dbReference type="NCBI Taxonomy" id="1259198"/>
    <lineage>
        <taxon>Bacteria</taxon>
        <taxon>Bacillati</taxon>
        <taxon>Actinomycetota</taxon>
        <taxon>Actinomycetes</taxon>
        <taxon>Micrococcales</taxon>
        <taxon>Microbacteriaceae</taxon>
        <taxon>Cryobacterium</taxon>
    </lineage>
</organism>
<evidence type="ECO:0000256" key="2">
    <source>
        <dbReference type="ARBA" id="ARBA00023125"/>
    </source>
</evidence>
<dbReference type="InterPro" id="IPR050679">
    <property type="entry name" value="Bact_HTH_transcr_reg"/>
</dbReference>
<evidence type="ECO:0000259" key="4">
    <source>
        <dbReference type="PROSITE" id="PS50949"/>
    </source>
</evidence>
<evidence type="ECO:0000313" key="6">
    <source>
        <dbReference type="Proteomes" id="UP000298170"/>
    </source>
</evidence>
<dbReference type="PROSITE" id="PS50949">
    <property type="entry name" value="HTH_GNTR"/>
    <property type="match status" value="1"/>
</dbReference>
<name>A0A4R9AF18_9MICO</name>
<dbReference type="InterPro" id="IPR036390">
    <property type="entry name" value="WH_DNA-bd_sf"/>
</dbReference>
<dbReference type="GO" id="GO:0003700">
    <property type="term" value="F:DNA-binding transcription factor activity"/>
    <property type="evidence" value="ECO:0007669"/>
    <property type="project" value="InterPro"/>
</dbReference>
<dbReference type="CDD" id="cd07377">
    <property type="entry name" value="WHTH_GntR"/>
    <property type="match status" value="1"/>
</dbReference>
<dbReference type="PANTHER" id="PTHR44846:SF1">
    <property type="entry name" value="MANNOSYL-D-GLYCERATE TRANSPORT_METABOLISM SYSTEM REPRESSOR MNGR-RELATED"/>
    <property type="match status" value="1"/>
</dbReference>
<proteinExistence type="predicted"/>
<dbReference type="AlphaFoldDB" id="A0A4R9AF18"/>
<dbReference type="GO" id="GO:0003677">
    <property type="term" value="F:DNA binding"/>
    <property type="evidence" value="ECO:0007669"/>
    <property type="project" value="UniProtKB-KW"/>
</dbReference>
<dbReference type="Gene3D" id="3.40.1410.10">
    <property type="entry name" value="Chorismate lyase-like"/>
    <property type="match status" value="1"/>
</dbReference>
<keyword evidence="3" id="KW-0804">Transcription</keyword>
<sequence>MDTHNELKHVWVRRQLQELVAGLRPGDALVGERQLEEQFGVSRITVRRAISDLVHDGVLVRVRGKGTFVSHGMVRSTLHLASFNEDMRAAGFEPSTRVISATTAIPPEAAAEHLGLTPESTAHHICRLRLGNGAPVSVDESWLPIRLLPDLLSENLDGSLYRILSVSGHPVQRVEQTVEAAPASETIAALLDIEAGAPVLLFRRRSFTGPGTPIEYSISTYRADRYQISMQLEAPLRAG</sequence>
<dbReference type="Proteomes" id="UP000298170">
    <property type="component" value="Unassembled WGS sequence"/>
</dbReference>
<dbReference type="EMBL" id="SOHJ01000009">
    <property type="protein sequence ID" value="TFD59791.1"/>
    <property type="molecule type" value="Genomic_DNA"/>
</dbReference>
<protein>
    <submittedName>
        <fullName evidence="5">GntR family transcriptional regulator</fullName>
    </submittedName>
</protein>
<dbReference type="SUPFAM" id="SSF46785">
    <property type="entry name" value="Winged helix' DNA-binding domain"/>
    <property type="match status" value="1"/>
</dbReference>
<dbReference type="InterPro" id="IPR028978">
    <property type="entry name" value="Chorismate_lyase_/UTRA_dom_sf"/>
</dbReference>
<dbReference type="GO" id="GO:0045892">
    <property type="term" value="P:negative regulation of DNA-templated transcription"/>
    <property type="evidence" value="ECO:0007669"/>
    <property type="project" value="TreeGrafter"/>
</dbReference>
<evidence type="ECO:0000256" key="1">
    <source>
        <dbReference type="ARBA" id="ARBA00023015"/>
    </source>
</evidence>
<dbReference type="OrthoDB" id="7363114at2"/>
<dbReference type="SMART" id="SM00866">
    <property type="entry name" value="UTRA"/>
    <property type="match status" value="1"/>
</dbReference>
<dbReference type="Gene3D" id="1.10.10.10">
    <property type="entry name" value="Winged helix-like DNA-binding domain superfamily/Winged helix DNA-binding domain"/>
    <property type="match status" value="1"/>
</dbReference>
<dbReference type="PRINTS" id="PR00035">
    <property type="entry name" value="HTHGNTR"/>
</dbReference>
<dbReference type="InterPro" id="IPR011663">
    <property type="entry name" value="UTRA"/>
</dbReference>
<dbReference type="Pfam" id="PF07702">
    <property type="entry name" value="UTRA"/>
    <property type="match status" value="1"/>
</dbReference>
<keyword evidence="6" id="KW-1185">Reference proteome</keyword>
<comment type="caution">
    <text evidence="5">The sequence shown here is derived from an EMBL/GenBank/DDBJ whole genome shotgun (WGS) entry which is preliminary data.</text>
</comment>
<evidence type="ECO:0000256" key="3">
    <source>
        <dbReference type="ARBA" id="ARBA00023163"/>
    </source>
</evidence>
<reference evidence="5 6" key="1">
    <citation type="submission" date="2019-03" db="EMBL/GenBank/DDBJ databases">
        <title>Genomics of glacier-inhabiting Cryobacterium strains.</title>
        <authorList>
            <person name="Liu Q."/>
            <person name="Xin Y.-H."/>
        </authorList>
    </citation>
    <scope>NUCLEOTIDE SEQUENCE [LARGE SCALE GENOMIC DNA]</scope>
    <source>
        <strain evidence="5 6">Sr39</strain>
    </source>
</reference>
<accession>A0A4R9AF18</accession>